<name>A0A2R6NM68_9APHY</name>
<organism evidence="5 6">
    <name type="scientific">Hermanssonia centrifuga</name>
    <dbReference type="NCBI Taxonomy" id="98765"/>
    <lineage>
        <taxon>Eukaryota</taxon>
        <taxon>Fungi</taxon>
        <taxon>Dikarya</taxon>
        <taxon>Basidiomycota</taxon>
        <taxon>Agaricomycotina</taxon>
        <taxon>Agaricomycetes</taxon>
        <taxon>Polyporales</taxon>
        <taxon>Meruliaceae</taxon>
        <taxon>Hermanssonia</taxon>
    </lineage>
</organism>
<dbReference type="GO" id="GO:0005509">
    <property type="term" value="F:calcium ion binding"/>
    <property type="evidence" value="ECO:0007669"/>
    <property type="project" value="InterPro"/>
</dbReference>
<protein>
    <recommendedName>
        <fullName evidence="4">EF-hand domain-containing protein</fullName>
    </recommendedName>
</protein>
<dbReference type="PANTHER" id="PTHR31323">
    <property type="entry name" value="MECHANOSENSITIVE ION CHANNEL PROTEIN MSY2"/>
    <property type="match status" value="1"/>
</dbReference>
<keyword evidence="1" id="KW-0106">Calcium</keyword>
<evidence type="ECO:0000259" key="4">
    <source>
        <dbReference type="PROSITE" id="PS50222"/>
    </source>
</evidence>
<dbReference type="PANTHER" id="PTHR31323:SF1">
    <property type="entry name" value="MECHANOSENSITIVE ION CHANNEL PROTEIN"/>
    <property type="match status" value="1"/>
</dbReference>
<dbReference type="Proteomes" id="UP000186601">
    <property type="component" value="Unassembled WGS sequence"/>
</dbReference>
<keyword evidence="3" id="KW-1133">Transmembrane helix</keyword>
<feature type="region of interest" description="Disordered" evidence="2">
    <location>
        <begin position="671"/>
        <end position="695"/>
    </location>
</feature>
<feature type="transmembrane region" description="Helical" evidence="3">
    <location>
        <begin position="92"/>
        <end position="110"/>
    </location>
</feature>
<evidence type="ECO:0000256" key="2">
    <source>
        <dbReference type="SAM" id="MobiDB-lite"/>
    </source>
</evidence>
<feature type="domain" description="EF-hand" evidence="4">
    <location>
        <begin position="391"/>
        <end position="426"/>
    </location>
</feature>
<evidence type="ECO:0000313" key="6">
    <source>
        <dbReference type="Proteomes" id="UP000186601"/>
    </source>
</evidence>
<dbReference type="InterPro" id="IPR002048">
    <property type="entry name" value="EF_hand_dom"/>
</dbReference>
<dbReference type="EMBL" id="MLYV02001076">
    <property type="protein sequence ID" value="PSR73471.1"/>
    <property type="molecule type" value="Genomic_DNA"/>
</dbReference>
<evidence type="ECO:0000256" key="1">
    <source>
        <dbReference type="ARBA" id="ARBA00022837"/>
    </source>
</evidence>
<feature type="region of interest" description="Disordered" evidence="2">
    <location>
        <begin position="207"/>
        <end position="315"/>
    </location>
</feature>
<dbReference type="STRING" id="98765.A0A2R6NM68"/>
<dbReference type="InterPro" id="IPR058650">
    <property type="entry name" value="Msy1/2-like"/>
</dbReference>
<feature type="transmembrane region" description="Helical" evidence="3">
    <location>
        <begin position="135"/>
        <end position="157"/>
    </location>
</feature>
<evidence type="ECO:0000313" key="5">
    <source>
        <dbReference type="EMBL" id="PSR73471.1"/>
    </source>
</evidence>
<dbReference type="InterPro" id="IPR018247">
    <property type="entry name" value="EF_Hand_1_Ca_BS"/>
</dbReference>
<evidence type="ECO:0000256" key="3">
    <source>
        <dbReference type="SAM" id="Phobius"/>
    </source>
</evidence>
<keyword evidence="3" id="KW-0472">Membrane</keyword>
<sequence>MSAVLVAPALLIHFFWYKPHPSDHRRYVKDNVEAWMFWAAANLTISWYLAVIIDAVPIFVRYLISIIWGHVSESVKSRTELYTSVKDTLKPLFYAASAWVSWVIIFAHIYKLYDMDDASKSRAQYTERLYDVVEFVFFFALVICGQQMLSHAIAFAFHRTAYRERLDKVQETLRVLERLRAYRPKRSHIKSSSMGFGSRSLNALNFANNFGHGSRPGSPAHSRATTPSNSRPPSPTQLSPIGQLTPIDHNTDGEPTKSKGKSKARHVSDWFSLTPSPQHFNSDHSTPQRHASGPMSPHRYPPNTPRRRKGSEDDTAAVLHGAATAVAKTLRTAVLHDARNLEGRIDPDLGGLGWNISSPHEAKRLARSIFSAFRSVTRTYLIPSDFFPAFKTHEEAEEAFRVFDKDNNGDLSRTEIKSTLVKVYKERRSLSRSMRDVSQALKSLNQILLAFAMVILFFISLSVFGVNVGDSLTSVYSLGIGLSFIFKNSASNAFDAIMFLFVTHPFDTGDRCFIDDENLVVKKMGLFAKTAENLTMQVHWRTPLEKLDALEKCMNDWLSTEQNRWFEPSTSVSLQNINYMRHLEITIGIGHNGNWQDWGLRLTRKTAFHAAVNHFCRQLGIEAYESPLPIAWVDQDTHDIDGYPGEEDYDNSAEYDQDAPILPQRPEEVHRPTCLGFQPPPDKPMPGIRARKSKHRKALLRTVGADG</sequence>
<dbReference type="PROSITE" id="PS00018">
    <property type="entry name" value="EF_HAND_1"/>
    <property type="match status" value="1"/>
</dbReference>
<feature type="transmembrane region" description="Helical" evidence="3">
    <location>
        <begin position="45"/>
        <end position="71"/>
    </location>
</feature>
<dbReference type="AlphaFoldDB" id="A0A2R6NM68"/>
<dbReference type="OrthoDB" id="544685at2759"/>
<feature type="compositionally biased region" description="Polar residues" evidence="2">
    <location>
        <begin position="271"/>
        <end position="289"/>
    </location>
</feature>
<reference evidence="5 6" key="1">
    <citation type="submission" date="2018-02" db="EMBL/GenBank/DDBJ databases">
        <title>Genome sequence of the basidiomycete white-rot fungus Phlebia centrifuga.</title>
        <authorList>
            <person name="Granchi Z."/>
            <person name="Peng M."/>
            <person name="de Vries R.P."/>
            <person name="Hilden K."/>
            <person name="Makela M.R."/>
            <person name="Grigoriev I."/>
            <person name="Riley R."/>
        </authorList>
    </citation>
    <scope>NUCLEOTIDE SEQUENCE [LARGE SCALE GENOMIC DNA]</scope>
    <source>
        <strain evidence="5 6">FBCC195</strain>
    </source>
</reference>
<keyword evidence="6" id="KW-1185">Reference proteome</keyword>
<dbReference type="GO" id="GO:0006874">
    <property type="term" value="P:intracellular calcium ion homeostasis"/>
    <property type="evidence" value="ECO:0007669"/>
    <property type="project" value="TreeGrafter"/>
</dbReference>
<gene>
    <name evidence="5" type="ORF">PHLCEN_2v10763</name>
</gene>
<proteinExistence type="predicted"/>
<dbReference type="InterPro" id="IPR011992">
    <property type="entry name" value="EF-hand-dom_pair"/>
</dbReference>
<comment type="caution">
    <text evidence="5">The sequence shown here is derived from an EMBL/GenBank/DDBJ whole genome shotgun (WGS) entry which is preliminary data.</text>
</comment>
<dbReference type="SMART" id="SM00054">
    <property type="entry name" value="EFh"/>
    <property type="match status" value="1"/>
</dbReference>
<dbReference type="Gene3D" id="1.10.238.10">
    <property type="entry name" value="EF-hand"/>
    <property type="match status" value="1"/>
</dbReference>
<dbReference type="Pfam" id="PF25886">
    <property type="entry name" value="Msy1"/>
    <property type="match status" value="1"/>
</dbReference>
<feature type="transmembrane region" description="Helical" evidence="3">
    <location>
        <begin position="447"/>
        <end position="466"/>
    </location>
</feature>
<dbReference type="GO" id="GO:0005262">
    <property type="term" value="F:calcium channel activity"/>
    <property type="evidence" value="ECO:0007669"/>
    <property type="project" value="TreeGrafter"/>
</dbReference>
<accession>A0A2R6NM68</accession>
<dbReference type="PROSITE" id="PS50222">
    <property type="entry name" value="EF_HAND_2"/>
    <property type="match status" value="1"/>
</dbReference>
<dbReference type="SUPFAM" id="SSF47473">
    <property type="entry name" value="EF-hand"/>
    <property type="match status" value="1"/>
</dbReference>
<keyword evidence="3" id="KW-0812">Transmembrane</keyword>